<dbReference type="AlphaFoldDB" id="A0A3B0XDJ8"/>
<name>A0A3B0XDJ8_9ZZZZ</name>
<feature type="non-terminal residue" evidence="1">
    <location>
        <position position="1"/>
    </location>
</feature>
<sequence>ERIMKETQPSFKKFYSGYQGAGRDVYVESESHDTFVLIQKKYRNDYNMTSIMRRIFSLNADPLQSKGKNPAGDYRVCKSGNIAMRYCLYNGAVYITEMQISKTRVDQRFGLYPVGYSKKSKDYCGCPCN</sequence>
<reference evidence="1" key="1">
    <citation type="submission" date="2018-06" db="EMBL/GenBank/DDBJ databases">
        <authorList>
            <person name="Zhirakovskaya E."/>
        </authorList>
    </citation>
    <scope>NUCLEOTIDE SEQUENCE</scope>
</reference>
<accession>A0A3B0XDJ8</accession>
<gene>
    <name evidence="1" type="ORF">MNBD_GAMMA09-333</name>
</gene>
<organism evidence="1">
    <name type="scientific">hydrothermal vent metagenome</name>
    <dbReference type="NCBI Taxonomy" id="652676"/>
    <lineage>
        <taxon>unclassified sequences</taxon>
        <taxon>metagenomes</taxon>
        <taxon>ecological metagenomes</taxon>
    </lineage>
</organism>
<protein>
    <submittedName>
        <fullName evidence="1">Uncharacterized protein</fullName>
    </submittedName>
</protein>
<proteinExistence type="predicted"/>
<dbReference type="EMBL" id="UOFI01000075">
    <property type="protein sequence ID" value="VAW66385.1"/>
    <property type="molecule type" value="Genomic_DNA"/>
</dbReference>
<evidence type="ECO:0000313" key="1">
    <source>
        <dbReference type="EMBL" id="VAW66385.1"/>
    </source>
</evidence>